<protein>
    <submittedName>
        <fullName evidence="1">Uncharacterized protein</fullName>
    </submittedName>
</protein>
<evidence type="ECO:0000313" key="1">
    <source>
        <dbReference type="EMBL" id="GAW27055.1"/>
    </source>
</evidence>
<dbReference type="AlphaFoldDB" id="A0A1S8AAV2"/>
<accession>A0A1S8AAV2</accession>
<keyword evidence="2" id="KW-1185">Reference proteome</keyword>
<gene>
    <name evidence="1" type="ORF">SAMD00023353_6500330</name>
</gene>
<reference evidence="1" key="1">
    <citation type="submission" date="2016-03" db="EMBL/GenBank/DDBJ databases">
        <title>Draft genome sequence of Rosellinia necatrix.</title>
        <authorList>
            <person name="Kanematsu S."/>
        </authorList>
    </citation>
    <scope>NUCLEOTIDE SEQUENCE [LARGE SCALE GENOMIC DNA]</scope>
    <source>
        <strain evidence="1">W97</strain>
    </source>
</reference>
<organism evidence="1">
    <name type="scientific">Rosellinia necatrix</name>
    <name type="common">White root-rot fungus</name>
    <dbReference type="NCBI Taxonomy" id="77044"/>
    <lineage>
        <taxon>Eukaryota</taxon>
        <taxon>Fungi</taxon>
        <taxon>Dikarya</taxon>
        <taxon>Ascomycota</taxon>
        <taxon>Pezizomycotina</taxon>
        <taxon>Sordariomycetes</taxon>
        <taxon>Xylariomycetidae</taxon>
        <taxon>Xylariales</taxon>
        <taxon>Xylariaceae</taxon>
        <taxon>Rosellinia</taxon>
    </lineage>
</organism>
<name>A0A1S8AAV2_ROSNE</name>
<dbReference type="EMBL" id="DF977510">
    <property type="protein sequence ID" value="GAW27055.1"/>
    <property type="molecule type" value="Genomic_DNA"/>
</dbReference>
<dbReference type="Proteomes" id="UP000054516">
    <property type="component" value="Unassembled WGS sequence"/>
</dbReference>
<evidence type="ECO:0000313" key="2">
    <source>
        <dbReference type="Proteomes" id="UP000054516"/>
    </source>
</evidence>
<proteinExistence type="predicted"/>
<sequence>MNVARAFHPSFEIHTTARPIFIRNYIYYLLDMSKSKTSAKIEPLDLDMHGPFSKIGQRRAHPLEHPIFGMLRAIPLDDVGCGPSTKNVEKSAGASTTFLEAVFN</sequence>